<dbReference type="PANTHER" id="PTHR32243:SF18">
    <property type="entry name" value="INNER MEMBRANE ABC TRANSPORTER PERMEASE PROTEIN YCJP"/>
    <property type="match status" value="1"/>
</dbReference>
<keyword evidence="6 7" id="KW-0472">Membrane</keyword>
<dbReference type="EMBL" id="FOGJ01000001">
    <property type="protein sequence ID" value="SER01015.1"/>
    <property type="molecule type" value="Genomic_DNA"/>
</dbReference>
<dbReference type="Pfam" id="PF00528">
    <property type="entry name" value="BPD_transp_1"/>
    <property type="match status" value="1"/>
</dbReference>
<keyword evidence="2 7" id="KW-0813">Transport</keyword>
<dbReference type="InterPro" id="IPR035906">
    <property type="entry name" value="MetI-like_sf"/>
</dbReference>
<sequence>MSENIQIGISQTTSDEDILEKKDGTIIANMPSRTSDGEKAKKDDYKVSRIKSVVAWTIAGFFAMIWLILTLTPFFFMIMNSFRKQFDMLQQGVFHLPDPWYFQNYVEVVTHGFFGYFFRSVIVVAISLVLMLIISSFAAYPLSRMKFKLNGFIYATIVAMMSVPMHVTLIPIFKLTTSVGLYDSLWSLIGPYVAFALPMSVFILTAFMKTIPREVEESAEIDGCNRYQNFFMMILPLSKSGLSTLAIYNGVSMWNEFAFANTFLISPGNKTLPLALGQFKGEHSLNIPINMAVLTLSVLPMIILFIIFQDKLVKGMMAGAVKG</sequence>
<feature type="transmembrane region" description="Helical" evidence="7">
    <location>
        <begin position="185"/>
        <end position="208"/>
    </location>
</feature>
<dbReference type="Gene3D" id="1.10.3720.10">
    <property type="entry name" value="MetI-like"/>
    <property type="match status" value="1"/>
</dbReference>
<feature type="transmembrane region" description="Helical" evidence="7">
    <location>
        <begin position="229"/>
        <end position="248"/>
    </location>
</feature>
<name>A0A1H9KQ19_BUTFI</name>
<feature type="transmembrane region" description="Helical" evidence="7">
    <location>
        <begin position="53"/>
        <end position="79"/>
    </location>
</feature>
<feature type="domain" description="ABC transmembrane type-1" evidence="8">
    <location>
        <begin position="117"/>
        <end position="308"/>
    </location>
</feature>
<reference evidence="9 10" key="1">
    <citation type="submission" date="2016-10" db="EMBL/GenBank/DDBJ databases">
        <authorList>
            <person name="de Groot N.N."/>
        </authorList>
    </citation>
    <scope>NUCLEOTIDE SEQUENCE [LARGE SCALE GENOMIC DNA]</scope>
    <source>
        <strain evidence="9 10">AR40</strain>
    </source>
</reference>
<organism evidence="9 10">
    <name type="scientific">Butyrivibrio fibrisolvens</name>
    <dbReference type="NCBI Taxonomy" id="831"/>
    <lineage>
        <taxon>Bacteria</taxon>
        <taxon>Bacillati</taxon>
        <taxon>Bacillota</taxon>
        <taxon>Clostridia</taxon>
        <taxon>Lachnospirales</taxon>
        <taxon>Lachnospiraceae</taxon>
        <taxon>Butyrivibrio</taxon>
    </lineage>
</organism>
<dbReference type="SUPFAM" id="SSF161098">
    <property type="entry name" value="MetI-like"/>
    <property type="match status" value="1"/>
</dbReference>
<keyword evidence="3" id="KW-1003">Cell membrane</keyword>
<dbReference type="PANTHER" id="PTHR32243">
    <property type="entry name" value="MALTOSE TRANSPORT SYSTEM PERMEASE-RELATED"/>
    <property type="match status" value="1"/>
</dbReference>
<evidence type="ECO:0000259" key="8">
    <source>
        <dbReference type="PROSITE" id="PS50928"/>
    </source>
</evidence>
<dbReference type="GO" id="GO:0005886">
    <property type="term" value="C:plasma membrane"/>
    <property type="evidence" value="ECO:0007669"/>
    <property type="project" value="UniProtKB-SubCell"/>
</dbReference>
<keyword evidence="4 7" id="KW-0812">Transmembrane</keyword>
<evidence type="ECO:0000313" key="9">
    <source>
        <dbReference type="EMBL" id="SER01015.1"/>
    </source>
</evidence>
<evidence type="ECO:0000256" key="7">
    <source>
        <dbReference type="RuleBase" id="RU363032"/>
    </source>
</evidence>
<evidence type="ECO:0000256" key="6">
    <source>
        <dbReference type="ARBA" id="ARBA00023136"/>
    </source>
</evidence>
<gene>
    <name evidence="9" type="ORF">SAMN04487884_101128</name>
</gene>
<dbReference type="PROSITE" id="PS50928">
    <property type="entry name" value="ABC_TM1"/>
    <property type="match status" value="1"/>
</dbReference>
<evidence type="ECO:0000256" key="3">
    <source>
        <dbReference type="ARBA" id="ARBA00022475"/>
    </source>
</evidence>
<evidence type="ECO:0000256" key="2">
    <source>
        <dbReference type="ARBA" id="ARBA00022448"/>
    </source>
</evidence>
<dbReference type="RefSeq" id="WP_330387465.1">
    <property type="nucleotide sequence ID" value="NZ_FOGJ01000001.1"/>
</dbReference>
<dbReference type="CDD" id="cd06261">
    <property type="entry name" value="TM_PBP2"/>
    <property type="match status" value="1"/>
</dbReference>
<dbReference type="GO" id="GO:0055085">
    <property type="term" value="P:transmembrane transport"/>
    <property type="evidence" value="ECO:0007669"/>
    <property type="project" value="InterPro"/>
</dbReference>
<keyword evidence="5 7" id="KW-1133">Transmembrane helix</keyword>
<feature type="transmembrane region" description="Helical" evidence="7">
    <location>
        <begin position="116"/>
        <end position="140"/>
    </location>
</feature>
<evidence type="ECO:0000313" key="10">
    <source>
        <dbReference type="Proteomes" id="UP000182584"/>
    </source>
</evidence>
<dbReference type="InterPro" id="IPR000515">
    <property type="entry name" value="MetI-like"/>
</dbReference>
<accession>A0A1H9KQ19</accession>
<dbReference type="InterPro" id="IPR050901">
    <property type="entry name" value="BP-dep_ABC_trans_perm"/>
</dbReference>
<feature type="transmembrane region" description="Helical" evidence="7">
    <location>
        <begin position="152"/>
        <end position="173"/>
    </location>
</feature>
<evidence type="ECO:0000256" key="1">
    <source>
        <dbReference type="ARBA" id="ARBA00004651"/>
    </source>
</evidence>
<dbReference type="Proteomes" id="UP000182584">
    <property type="component" value="Unassembled WGS sequence"/>
</dbReference>
<protein>
    <submittedName>
        <fullName evidence="9">Carbohydrate ABC transporter membrane protein 2, CUT1 family</fullName>
    </submittedName>
</protein>
<proteinExistence type="inferred from homology"/>
<evidence type="ECO:0000256" key="4">
    <source>
        <dbReference type="ARBA" id="ARBA00022692"/>
    </source>
</evidence>
<feature type="transmembrane region" description="Helical" evidence="7">
    <location>
        <begin position="287"/>
        <end position="308"/>
    </location>
</feature>
<dbReference type="AlphaFoldDB" id="A0A1H9KQ19"/>
<evidence type="ECO:0000256" key="5">
    <source>
        <dbReference type="ARBA" id="ARBA00022989"/>
    </source>
</evidence>
<comment type="subcellular location">
    <subcellularLocation>
        <location evidence="1 7">Cell membrane</location>
        <topology evidence="1 7">Multi-pass membrane protein</topology>
    </subcellularLocation>
</comment>
<comment type="similarity">
    <text evidence="7">Belongs to the binding-protein-dependent transport system permease family.</text>
</comment>